<organism evidence="8 9">
    <name type="scientific">Ottowia beijingensis</name>
    <dbReference type="NCBI Taxonomy" id="1207057"/>
    <lineage>
        <taxon>Bacteria</taxon>
        <taxon>Pseudomonadati</taxon>
        <taxon>Pseudomonadota</taxon>
        <taxon>Betaproteobacteria</taxon>
        <taxon>Burkholderiales</taxon>
        <taxon>Comamonadaceae</taxon>
        <taxon>Ottowia</taxon>
    </lineage>
</organism>
<feature type="topological domain" description="Cytoplasmic" evidence="7">
    <location>
        <begin position="1"/>
        <end position="5"/>
    </location>
</feature>
<dbReference type="RefSeq" id="WP_180551353.1">
    <property type="nucleotide sequence ID" value="NZ_DAIPTI010000018.1"/>
</dbReference>
<feature type="coiled-coil region" evidence="7">
    <location>
        <begin position="31"/>
        <end position="72"/>
    </location>
</feature>
<keyword evidence="5 7" id="KW-0472">Membrane</keyword>
<evidence type="ECO:0000256" key="4">
    <source>
        <dbReference type="ARBA" id="ARBA00022989"/>
    </source>
</evidence>
<evidence type="ECO:0000256" key="6">
    <source>
        <dbReference type="ARBA" id="ARBA00023306"/>
    </source>
</evidence>
<evidence type="ECO:0000313" key="9">
    <source>
        <dbReference type="Proteomes" id="UP000589716"/>
    </source>
</evidence>
<keyword evidence="7" id="KW-0175">Coiled coil</keyword>
<feature type="topological domain" description="Periplasmic" evidence="7">
    <location>
        <begin position="24"/>
        <end position="92"/>
    </location>
</feature>
<reference evidence="8 9" key="1">
    <citation type="submission" date="2020-07" db="EMBL/GenBank/DDBJ databases">
        <authorList>
            <person name="Maaloum M."/>
        </authorList>
    </citation>
    <scope>NUCLEOTIDE SEQUENCE [LARGE SCALE GENOMIC DNA]</scope>
    <source>
        <strain evidence="8 9">GCS-AN-3</strain>
    </source>
</reference>
<keyword evidence="7" id="KW-0997">Cell inner membrane</keyword>
<keyword evidence="3 7" id="KW-0812">Transmembrane</keyword>
<comment type="function">
    <text evidence="7">Essential cell division protein. May link together the upstream cell division proteins, which are predominantly cytoplasmic, with the downstream cell division proteins, which are predominantly periplasmic.</text>
</comment>
<dbReference type="Pfam" id="PF04977">
    <property type="entry name" value="DivIC"/>
    <property type="match status" value="1"/>
</dbReference>
<dbReference type="GO" id="GO:0032153">
    <property type="term" value="C:cell division site"/>
    <property type="evidence" value="ECO:0007669"/>
    <property type="project" value="UniProtKB-UniRule"/>
</dbReference>
<dbReference type="PANTHER" id="PTHR37485">
    <property type="entry name" value="CELL DIVISION PROTEIN FTSB"/>
    <property type="match status" value="1"/>
</dbReference>
<evidence type="ECO:0000256" key="3">
    <source>
        <dbReference type="ARBA" id="ARBA00022692"/>
    </source>
</evidence>
<dbReference type="Proteomes" id="UP000589716">
    <property type="component" value="Unassembled WGS sequence"/>
</dbReference>
<evidence type="ECO:0000256" key="2">
    <source>
        <dbReference type="ARBA" id="ARBA00022618"/>
    </source>
</evidence>
<accession>A0A853IYV0</accession>
<evidence type="ECO:0000256" key="5">
    <source>
        <dbReference type="ARBA" id="ARBA00023136"/>
    </source>
</evidence>
<evidence type="ECO:0000256" key="7">
    <source>
        <dbReference type="HAMAP-Rule" id="MF_00599"/>
    </source>
</evidence>
<keyword evidence="2 7" id="KW-0132">Cell division</keyword>
<keyword evidence="9" id="KW-1185">Reference proteome</keyword>
<proteinExistence type="inferred from homology"/>
<name>A0A853IYV0_9BURK</name>
<dbReference type="InterPro" id="IPR023081">
    <property type="entry name" value="Cell_div_FtsB"/>
</dbReference>
<keyword evidence="4 7" id="KW-1133">Transmembrane helix</keyword>
<dbReference type="HAMAP" id="MF_00599">
    <property type="entry name" value="FtsB"/>
    <property type="match status" value="1"/>
</dbReference>
<dbReference type="GO" id="GO:0030428">
    <property type="term" value="C:cell septum"/>
    <property type="evidence" value="ECO:0007669"/>
    <property type="project" value="TreeGrafter"/>
</dbReference>
<dbReference type="EMBL" id="JACCKX010000001">
    <property type="protein sequence ID" value="NZA03099.1"/>
    <property type="molecule type" value="Genomic_DNA"/>
</dbReference>
<sequence>MVNRIVPAVLIVLLVIIHAQLWVGRGSLPNVAALQRKLDQQKTANAQARLVNEQLASEVEDLRAGLGMVEERARIELGMVKPNEIFVQVTPR</sequence>
<comment type="similarity">
    <text evidence="7">Belongs to the FtsB family.</text>
</comment>
<evidence type="ECO:0000313" key="8">
    <source>
        <dbReference type="EMBL" id="NZA03099.1"/>
    </source>
</evidence>
<evidence type="ECO:0000256" key="1">
    <source>
        <dbReference type="ARBA" id="ARBA00022475"/>
    </source>
</evidence>
<keyword evidence="6 7" id="KW-0131">Cell cycle</keyword>
<dbReference type="GO" id="GO:0005886">
    <property type="term" value="C:plasma membrane"/>
    <property type="evidence" value="ECO:0007669"/>
    <property type="project" value="UniProtKB-SubCell"/>
</dbReference>
<comment type="subunit">
    <text evidence="7">Part of a complex composed of FtsB, FtsL and FtsQ.</text>
</comment>
<gene>
    <name evidence="7" type="primary">ftsB</name>
    <name evidence="8" type="ORF">H0I39_17685</name>
</gene>
<comment type="caution">
    <text evidence="8">The sequence shown here is derived from an EMBL/GenBank/DDBJ whole genome shotgun (WGS) entry which is preliminary data.</text>
</comment>
<comment type="subcellular location">
    <subcellularLocation>
        <location evidence="7">Cell inner membrane</location>
        <topology evidence="7">Single-pass type II membrane protein</topology>
    </subcellularLocation>
    <text evidence="7">Localizes to the division septum.</text>
</comment>
<dbReference type="InterPro" id="IPR007060">
    <property type="entry name" value="FtsL/DivIC"/>
</dbReference>
<dbReference type="GO" id="GO:0043093">
    <property type="term" value="P:FtsZ-dependent cytokinesis"/>
    <property type="evidence" value="ECO:0007669"/>
    <property type="project" value="UniProtKB-UniRule"/>
</dbReference>
<protein>
    <recommendedName>
        <fullName evidence="7">Cell division protein FtsB</fullName>
    </recommendedName>
</protein>
<dbReference type="AlphaFoldDB" id="A0A853IYV0"/>
<dbReference type="PANTHER" id="PTHR37485:SF1">
    <property type="entry name" value="CELL DIVISION PROTEIN FTSB"/>
    <property type="match status" value="1"/>
</dbReference>
<keyword evidence="1 7" id="KW-1003">Cell membrane</keyword>